<feature type="domain" description="HAMP" evidence="8">
    <location>
        <begin position="208"/>
        <end position="260"/>
    </location>
</feature>
<name>A0ABM6IIE9_9RHOB</name>
<dbReference type="InterPro" id="IPR004089">
    <property type="entry name" value="MCPsignal_dom"/>
</dbReference>
<dbReference type="InterPro" id="IPR003660">
    <property type="entry name" value="HAMP_dom"/>
</dbReference>
<evidence type="ECO:0000259" key="8">
    <source>
        <dbReference type="PROSITE" id="PS50885"/>
    </source>
</evidence>
<dbReference type="SUPFAM" id="SSF58104">
    <property type="entry name" value="Methyl-accepting chemotaxis protein (MCP) signaling domain"/>
    <property type="match status" value="1"/>
</dbReference>
<dbReference type="Pfam" id="PF12729">
    <property type="entry name" value="4HB_MCP_1"/>
    <property type="match status" value="1"/>
</dbReference>
<dbReference type="Gene3D" id="1.10.287.950">
    <property type="entry name" value="Methyl-accepting chemotaxis protein"/>
    <property type="match status" value="1"/>
</dbReference>
<dbReference type="PRINTS" id="PR00260">
    <property type="entry name" value="CHEMTRNSDUCR"/>
</dbReference>
<dbReference type="Proteomes" id="UP000185622">
    <property type="component" value="Chromosome"/>
</dbReference>
<feature type="region of interest" description="Disordered" evidence="5">
    <location>
        <begin position="270"/>
        <end position="326"/>
    </location>
</feature>
<feature type="compositionally biased region" description="Low complexity" evidence="5">
    <location>
        <begin position="287"/>
        <end position="307"/>
    </location>
</feature>
<evidence type="ECO:0000256" key="6">
    <source>
        <dbReference type="SAM" id="Phobius"/>
    </source>
</evidence>
<dbReference type="RefSeq" id="WP_075775007.1">
    <property type="nucleotide sequence ID" value="NZ_CP019437.1"/>
</dbReference>
<reference evidence="9 10" key="1">
    <citation type="submission" date="2017-01" db="EMBL/GenBank/DDBJ databases">
        <title>The complete genome sequence of a sulfur-oxidizing marine bacterium Thioclava sp. 25B10_4T.</title>
        <authorList>
            <person name="Liu Y."/>
            <person name="Lai Q."/>
            <person name="Shao Z."/>
        </authorList>
    </citation>
    <scope>NUCLEOTIDE SEQUENCE [LARGE SCALE GENOMIC DNA]</scope>
    <source>
        <strain evidence="9 10">25B10_4</strain>
    </source>
</reference>
<keyword evidence="3" id="KW-0807">Transducer</keyword>
<organism evidence="9 10">
    <name type="scientific">Thioclava nitratireducens</name>
    <dbReference type="NCBI Taxonomy" id="1915078"/>
    <lineage>
        <taxon>Bacteria</taxon>
        <taxon>Pseudomonadati</taxon>
        <taxon>Pseudomonadota</taxon>
        <taxon>Alphaproteobacteria</taxon>
        <taxon>Rhodobacterales</taxon>
        <taxon>Paracoccaceae</taxon>
        <taxon>Thioclava</taxon>
    </lineage>
</organism>
<feature type="region of interest" description="Disordered" evidence="5">
    <location>
        <begin position="503"/>
        <end position="537"/>
    </location>
</feature>
<keyword evidence="4" id="KW-0175">Coiled coil</keyword>
<evidence type="ECO:0000256" key="2">
    <source>
        <dbReference type="ARBA" id="ARBA00029447"/>
    </source>
</evidence>
<dbReference type="CDD" id="cd06225">
    <property type="entry name" value="HAMP"/>
    <property type="match status" value="1"/>
</dbReference>
<evidence type="ECO:0000256" key="3">
    <source>
        <dbReference type="PROSITE-ProRule" id="PRU00284"/>
    </source>
</evidence>
<evidence type="ECO:0000259" key="7">
    <source>
        <dbReference type="PROSITE" id="PS50111"/>
    </source>
</evidence>
<feature type="coiled-coil region" evidence="4">
    <location>
        <begin position="458"/>
        <end position="489"/>
    </location>
</feature>
<feature type="transmembrane region" description="Helical" evidence="6">
    <location>
        <begin position="188"/>
        <end position="208"/>
    </location>
</feature>
<feature type="domain" description="Methyl-accepting transducer" evidence="7">
    <location>
        <begin position="265"/>
        <end position="480"/>
    </location>
</feature>
<keyword evidence="1" id="KW-0145">Chemotaxis</keyword>
<dbReference type="SMART" id="SM00283">
    <property type="entry name" value="MA"/>
    <property type="match status" value="1"/>
</dbReference>
<evidence type="ECO:0000256" key="5">
    <source>
        <dbReference type="SAM" id="MobiDB-lite"/>
    </source>
</evidence>
<evidence type="ECO:0000256" key="4">
    <source>
        <dbReference type="SAM" id="Coils"/>
    </source>
</evidence>
<dbReference type="SMART" id="SM00304">
    <property type="entry name" value="HAMP"/>
    <property type="match status" value="2"/>
</dbReference>
<keyword evidence="10" id="KW-1185">Reference proteome</keyword>
<feature type="compositionally biased region" description="Polar residues" evidence="5">
    <location>
        <begin position="277"/>
        <end position="286"/>
    </location>
</feature>
<dbReference type="InterPro" id="IPR024478">
    <property type="entry name" value="HlyB_4HB_MCP"/>
</dbReference>
<dbReference type="Pfam" id="PF00015">
    <property type="entry name" value="MCPsignal"/>
    <property type="match status" value="1"/>
</dbReference>
<proteinExistence type="inferred from homology"/>
<gene>
    <name evidence="9" type="ORF">BMG03_12030</name>
</gene>
<keyword evidence="6" id="KW-0812">Transmembrane</keyword>
<dbReference type="Pfam" id="PF00672">
    <property type="entry name" value="HAMP"/>
    <property type="match status" value="1"/>
</dbReference>
<sequence length="557" mass="59055">MRFTLKLKLAATFVLLIALAGTGLAFAIRDLGRLNDRLGELVNNSARRIELSQQLNAEQLRIQRNVREYLLSERASMRTELRSELAAGRKAHDALVTDLLALATPEGKAEIATYTDINAKLRDINNRAMVMADNDGALSGYRLVSSDGQAQWTEMQTSLDAILASNHAIMAEAIRNTDALYAKARQTVIGLMIAAVVLGALTATWIVMTISRGLNRSIELARRVSDGDLTQTATLRGNDEVTDLLRAQNIMVEKLRDIVGEVTGGASNVASGAGEMASTSEQLSQGATEQASSTEEASSSMEQMTASIKQTAENASETEGMAKKSAEDARASGLAVSRAVTAMQTIAERIMVVQEIARQTDLLALNAAVEAARAGEHGRGFAVVASEVRKLAERSQTAAGEISGLSSDTVKAAEDAGRMLDGLVPDIERTAELVSQISGASQELATGATQVNLAIQQLDKVTQENTSASEQLSSTAEELSAQAETLRATMSLFRLADGMAAPAGHAASSTSTGRKPQRRAAATQPKSPPKSGGFDFDMTVSEDELDAQFTRAGRNAA</sequence>
<dbReference type="PANTHER" id="PTHR43531">
    <property type="entry name" value="PROTEIN ICFG"/>
    <property type="match status" value="1"/>
</dbReference>
<dbReference type="PANTHER" id="PTHR43531:SF11">
    <property type="entry name" value="METHYL-ACCEPTING CHEMOTAXIS PROTEIN 3"/>
    <property type="match status" value="1"/>
</dbReference>
<feature type="compositionally biased region" description="Polar residues" evidence="5">
    <location>
        <begin position="308"/>
        <end position="317"/>
    </location>
</feature>
<protein>
    <submittedName>
        <fullName evidence="9">Methyl-accepting chemotaxis protein</fullName>
    </submittedName>
</protein>
<evidence type="ECO:0000256" key="1">
    <source>
        <dbReference type="ARBA" id="ARBA00022500"/>
    </source>
</evidence>
<dbReference type="InterPro" id="IPR051310">
    <property type="entry name" value="MCP_chemotaxis"/>
</dbReference>
<dbReference type="PROSITE" id="PS50111">
    <property type="entry name" value="CHEMOTAXIS_TRANSDUC_2"/>
    <property type="match status" value="1"/>
</dbReference>
<comment type="similarity">
    <text evidence="2">Belongs to the methyl-accepting chemotaxis (MCP) protein family.</text>
</comment>
<dbReference type="InterPro" id="IPR004090">
    <property type="entry name" value="Chemotax_Me-accpt_rcpt"/>
</dbReference>
<keyword evidence="6" id="KW-0472">Membrane</keyword>
<dbReference type="PROSITE" id="PS50885">
    <property type="entry name" value="HAMP"/>
    <property type="match status" value="1"/>
</dbReference>
<dbReference type="EMBL" id="CP019437">
    <property type="protein sequence ID" value="AQS48443.1"/>
    <property type="molecule type" value="Genomic_DNA"/>
</dbReference>
<evidence type="ECO:0000313" key="9">
    <source>
        <dbReference type="EMBL" id="AQS48443.1"/>
    </source>
</evidence>
<feature type="compositionally biased region" description="Low complexity" evidence="5">
    <location>
        <begin position="503"/>
        <end position="513"/>
    </location>
</feature>
<evidence type="ECO:0000313" key="10">
    <source>
        <dbReference type="Proteomes" id="UP000185622"/>
    </source>
</evidence>
<accession>A0ABM6IIE9</accession>
<keyword evidence="6" id="KW-1133">Transmembrane helix</keyword>